<dbReference type="Pfam" id="PF03732">
    <property type="entry name" value="Retrotrans_gag"/>
    <property type="match status" value="1"/>
</dbReference>
<comment type="caution">
    <text evidence="2">The sequence shown here is derived from an EMBL/GenBank/DDBJ whole genome shotgun (WGS) entry which is preliminary data.</text>
</comment>
<dbReference type="AlphaFoldDB" id="A0AAV1WPM2"/>
<sequence length="107" mass="12834">MSCNNAQKVTYASYMLIKEAENWWEYTRRQMKAEEQTVTWESFKGKFLQKYFPADLKRKKELEFLWLEQGNMTVGEYAAKFEEMAKYCPYYNLDTNGRSKCANFESV</sequence>
<evidence type="ECO:0000313" key="3">
    <source>
        <dbReference type="Proteomes" id="UP001497480"/>
    </source>
</evidence>
<organism evidence="2 3">
    <name type="scientific">Lupinus luteus</name>
    <name type="common">European yellow lupine</name>
    <dbReference type="NCBI Taxonomy" id="3873"/>
    <lineage>
        <taxon>Eukaryota</taxon>
        <taxon>Viridiplantae</taxon>
        <taxon>Streptophyta</taxon>
        <taxon>Embryophyta</taxon>
        <taxon>Tracheophyta</taxon>
        <taxon>Spermatophyta</taxon>
        <taxon>Magnoliopsida</taxon>
        <taxon>eudicotyledons</taxon>
        <taxon>Gunneridae</taxon>
        <taxon>Pentapetalae</taxon>
        <taxon>rosids</taxon>
        <taxon>fabids</taxon>
        <taxon>Fabales</taxon>
        <taxon>Fabaceae</taxon>
        <taxon>Papilionoideae</taxon>
        <taxon>50 kb inversion clade</taxon>
        <taxon>genistoids sensu lato</taxon>
        <taxon>core genistoids</taxon>
        <taxon>Genisteae</taxon>
        <taxon>Lupinus</taxon>
    </lineage>
</organism>
<dbReference type="Proteomes" id="UP001497480">
    <property type="component" value="Unassembled WGS sequence"/>
</dbReference>
<proteinExistence type="predicted"/>
<evidence type="ECO:0000259" key="1">
    <source>
        <dbReference type="Pfam" id="PF03732"/>
    </source>
</evidence>
<dbReference type="InterPro" id="IPR005162">
    <property type="entry name" value="Retrotrans_gag_dom"/>
</dbReference>
<keyword evidence="3" id="KW-1185">Reference proteome</keyword>
<gene>
    <name evidence="2" type="ORF">LLUT_LOCUS12077</name>
</gene>
<evidence type="ECO:0000313" key="2">
    <source>
        <dbReference type="EMBL" id="CAL0311017.1"/>
    </source>
</evidence>
<reference evidence="2 3" key="1">
    <citation type="submission" date="2024-03" db="EMBL/GenBank/DDBJ databases">
        <authorList>
            <person name="Martinez-Hernandez J."/>
        </authorList>
    </citation>
    <scope>NUCLEOTIDE SEQUENCE [LARGE SCALE GENOMIC DNA]</scope>
</reference>
<dbReference type="EMBL" id="CAXHTB010000008">
    <property type="protein sequence ID" value="CAL0311017.1"/>
    <property type="molecule type" value="Genomic_DNA"/>
</dbReference>
<feature type="domain" description="Retrotransposon gag" evidence="1">
    <location>
        <begin position="11"/>
        <end position="90"/>
    </location>
</feature>
<protein>
    <recommendedName>
        <fullName evidence="1">Retrotransposon gag domain-containing protein</fullName>
    </recommendedName>
</protein>
<accession>A0AAV1WPM2</accession>
<name>A0AAV1WPM2_LUPLU</name>